<proteinExistence type="predicted"/>
<dbReference type="PANTHER" id="PTHR31891">
    <property type="entry name" value="FORMAMIDASE C869.04-RELATED"/>
    <property type="match status" value="1"/>
</dbReference>
<feature type="non-terminal residue" evidence="1">
    <location>
        <position position="1"/>
    </location>
</feature>
<accession>A0ABS7C2G1</accession>
<protein>
    <submittedName>
        <fullName evidence="1">Acetamidase/formamidase family protein</fullName>
    </submittedName>
</protein>
<dbReference type="EMBL" id="JAHZIK010000298">
    <property type="protein sequence ID" value="MBW7455072.1"/>
    <property type="molecule type" value="Genomic_DNA"/>
</dbReference>
<evidence type="ECO:0000313" key="2">
    <source>
        <dbReference type="Proteomes" id="UP001519887"/>
    </source>
</evidence>
<sequence length="162" mass="17532">ALGQAIGTATSGQYGGNMDYRGFGACETIYLPVFVQGALFHLGDGHAVQGDGEIVGTGLEISMDTTFSLSLLKGQTIGWPRGESEDSIFTVGNARPLEQALQHASTEMLRWLTDENGYGLSVQEASQLMGQCVEYEVGNVFNPAYTMVCKMKKRWLPSKKAK</sequence>
<gene>
    <name evidence="1" type="ORF">K0U00_13610</name>
</gene>
<keyword evidence="2" id="KW-1185">Reference proteome</keyword>
<dbReference type="Pfam" id="PF03069">
    <property type="entry name" value="FmdA_AmdA"/>
    <property type="match status" value="1"/>
</dbReference>
<name>A0ABS7C2G1_9BACL</name>
<evidence type="ECO:0000313" key="1">
    <source>
        <dbReference type="EMBL" id="MBW7455072.1"/>
    </source>
</evidence>
<comment type="caution">
    <text evidence="1">The sequence shown here is derived from an EMBL/GenBank/DDBJ whole genome shotgun (WGS) entry which is preliminary data.</text>
</comment>
<dbReference type="Proteomes" id="UP001519887">
    <property type="component" value="Unassembled WGS sequence"/>
</dbReference>
<reference evidence="1 2" key="1">
    <citation type="submission" date="2021-07" db="EMBL/GenBank/DDBJ databases">
        <title>Paenibacillus radiodurans sp. nov., isolated from the southeastern edge of Tengger Desert.</title>
        <authorList>
            <person name="Zhang G."/>
        </authorList>
    </citation>
    <scope>NUCLEOTIDE SEQUENCE [LARGE SCALE GENOMIC DNA]</scope>
    <source>
        <strain evidence="1 2">CCM 7311</strain>
    </source>
</reference>
<dbReference type="Gene3D" id="3.10.28.20">
    <property type="entry name" value="Acetamidase/Formamidase-like domains"/>
    <property type="match status" value="1"/>
</dbReference>
<dbReference type="InterPro" id="IPR004304">
    <property type="entry name" value="FmdA_AmdA"/>
</dbReference>
<organism evidence="1 2">
    <name type="scientific">Paenibacillus sepulcri</name>
    <dbReference type="NCBI Taxonomy" id="359917"/>
    <lineage>
        <taxon>Bacteria</taxon>
        <taxon>Bacillati</taxon>
        <taxon>Bacillota</taxon>
        <taxon>Bacilli</taxon>
        <taxon>Bacillales</taxon>
        <taxon>Paenibacillaceae</taxon>
        <taxon>Paenibacillus</taxon>
    </lineage>
</organism>
<dbReference type="SUPFAM" id="SSF141130">
    <property type="entry name" value="Acetamidase/Formamidase-like"/>
    <property type="match status" value="1"/>
</dbReference>
<dbReference type="PANTHER" id="PTHR31891:SF1">
    <property type="entry name" value="FORMAMIDASE C869.04-RELATED"/>
    <property type="match status" value="1"/>
</dbReference>
<dbReference type="Gene3D" id="2.60.120.580">
    <property type="entry name" value="Acetamidase/Formamidase-like domains"/>
    <property type="match status" value="1"/>
</dbReference>